<protein>
    <recommendedName>
        <fullName evidence="4">Porin</fullName>
    </recommendedName>
</protein>
<dbReference type="SUPFAM" id="SSF56935">
    <property type="entry name" value="Porins"/>
    <property type="match status" value="1"/>
</dbReference>
<dbReference type="InterPro" id="IPR023614">
    <property type="entry name" value="Porin_dom_sf"/>
</dbReference>
<name>A0A2U2BR04_9PROT</name>
<gene>
    <name evidence="2" type="ORF">DDZ18_13380</name>
</gene>
<evidence type="ECO:0000256" key="1">
    <source>
        <dbReference type="SAM" id="SignalP"/>
    </source>
</evidence>
<proteinExistence type="predicted"/>
<organism evidence="2 3">
    <name type="scientific">Marinicauda salina</name>
    <dbReference type="NCBI Taxonomy" id="2135793"/>
    <lineage>
        <taxon>Bacteria</taxon>
        <taxon>Pseudomonadati</taxon>
        <taxon>Pseudomonadota</taxon>
        <taxon>Alphaproteobacteria</taxon>
        <taxon>Maricaulales</taxon>
        <taxon>Maricaulaceae</taxon>
        <taxon>Marinicauda</taxon>
    </lineage>
</organism>
<sequence>MKSLLVGAALTAVLSGGAFAQAPVFNGAPEWVDPETGNSFKLRGRLFLDAAAVEVDLDARDESYTDTEIRTGRLGVEGEWYGFGYKAEWDFAGDEVTAKDVYISREIGAFDVWIGNQKTPNSLEEQTSSRYTTFMERGQATDAFRLDRRIGVTVGTGGDRYSFRGGVFGGDVSEDADGASESHALAARFTAAPINTDAAVLHLGASTRYYSREDTGPAIRIRSRPNVHLAQRLVAASTAAEESTLYGLEAAWISGPFHAHAEYMTEDVDGVAEDFEGYFVNLGWFITGEQRAYRASSGTFRRTSPNAPLSMQGLGAWEVAGRYDVLDAGSGGEMTTYTLGLNWYPESHVRFMLNAVVAEVDGSGAAFGEGDFAAFQARAQIDW</sequence>
<evidence type="ECO:0008006" key="4">
    <source>
        <dbReference type="Google" id="ProtNLM"/>
    </source>
</evidence>
<dbReference type="Pfam" id="PF07396">
    <property type="entry name" value="Porin_O_P"/>
    <property type="match status" value="1"/>
</dbReference>
<comment type="caution">
    <text evidence="2">The sequence shown here is derived from an EMBL/GenBank/DDBJ whole genome shotgun (WGS) entry which is preliminary data.</text>
</comment>
<accession>A0A2U2BR04</accession>
<evidence type="ECO:0000313" key="3">
    <source>
        <dbReference type="Proteomes" id="UP000245168"/>
    </source>
</evidence>
<dbReference type="Proteomes" id="UP000245168">
    <property type="component" value="Unassembled WGS sequence"/>
</dbReference>
<keyword evidence="3" id="KW-1185">Reference proteome</keyword>
<feature type="signal peptide" evidence="1">
    <location>
        <begin position="1"/>
        <end position="20"/>
    </location>
</feature>
<keyword evidence="1" id="KW-0732">Signal</keyword>
<dbReference type="EMBL" id="QEXV01000007">
    <property type="protein sequence ID" value="PWE16408.1"/>
    <property type="molecule type" value="Genomic_DNA"/>
</dbReference>
<dbReference type="AlphaFoldDB" id="A0A2U2BR04"/>
<dbReference type="OrthoDB" id="7217987at2"/>
<evidence type="ECO:0000313" key="2">
    <source>
        <dbReference type="EMBL" id="PWE16408.1"/>
    </source>
</evidence>
<dbReference type="RefSeq" id="WP_109253910.1">
    <property type="nucleotide sequence ID" value="NZ_QEXV01000007.1"/>
</dbReference>
<feature type="chain" id="PRO_5015403162" description="Porin" evidence="1">
    <location>
        <begin position="21"/>
        <end position="383"/>
    </location>
</feature>
<reference evidence="3" key="1">
    <citation type="submission" date="2018-05" db="EMBL/GenBank/DDBJ databases">
        <authorList>
            <person name="Liu B.-T."/>
        </authorList>
    </citation>
    <scope>NUCLEOTIDE SEQUENCE [LARGE SCALE GENOMIC DNA]</scope>
    <source>
        <strain evidence="3">WD6-1</strain>
    </source>
</reference>
<dbReference type="InterPro" id="IPR010870">
    <property type="entry name" value="Porin_O/P"/>
</dbReference>
<dbReference type="Gene3D" id="2.40.160.10">
    <property type="entry name" value="Porin"/>
    <property type="match status" value="1"/>
</dbReference>